<gene>
    <name evidence="1" type="ORF">SAMN04488136_103207</name>
</gene>
<evidence type="ECO:0000313" key="1">
    <source>
        <dbReference type="EMBL" id="SDG84283.1"/>
    </source>
</evidence>
<dbReference type="Proteomes" id="UP000198854">
    <property type="component" value="Unassembled WGS sequence"/>
</dbReference>
<dbReference type="STRING" id="861298.SAMN04488136_103207"/>
<reference evidence="1 2" key="1">
    <citation type="submission" date="2016-10" db="EMBL/GenBank/DDBJ databases">
        <authorList>
            <person name="de Groot N.N."/>
        </authorList>
    </citation>
    <scope>NUCLEOTIDE SEQUENCE [LARGE SCALE GENOMIC DNA]</scope>
    <source>
        <strain evidence="1 2">CGMCC 1.10228</strain>
    </source>
</reference>
<dbReference type="AlphaFoldDB" id="A0A1G7XJJ8"/>
<keyword evidence="2" id="KW-1185">Reference proteome</keyword>
<accession>A0A1G7XJJ8</accession>
<name>A0A1G7XJJ8_9VIBR</name>
<protein>
    <submittedName>
        <fullName evidence="1">Uncharacterized protein</fullName>
    </submittedName>
</protein>
<proteinExistence type="predicted"/>
<dbReference type="EMBL" id="FNDD01000003">
    <property type="protein sequence ID" value="SDG84283.1"/>
    <property type="molecule type" value="Genomic_DNA"/>
</dbReference>
<sequence length="153" mass="17029">MPRVKLPRDKAMSLLFKTSSIVIALILGVIAAEWFSQLRQTQNAIDLSAYCQISNTACTQQNVTIQANSARVHPLVPTQLQVTWPQHSAQQLTLTLQGLEMEMGTVKFVLNRAANQEFTGKITLPVCTNREMTWIGELSDGSLSVKTAIRMER</sequence>
<evidence type="ECO:0000313" key="2">
    <source>
        <dbReference type="Proteomes" id="UP000198854"/>
    </source>
</evidence>
<organism evidence="1 2">
    <name type="scientific">Vibrio xiamenensis</name>
    <dbReference type="NCBI Taxonomy" id="861298"/>
    <lineage>
        <taxon>Bacteria</taxon>
        <taxon>Pseudomonadati</taxon>
        <taxon>Pseudomonadota</taxon>
        <taxon>Gammaproteobacteria</taxon>
        <taxon>Vibrionales</taxon>
        <taxon>Vibrionaceae</taxon>
        <taxon>Vibrio</taxon>
    </lineage>
</organism>